<organism evidence="1 2">
    <name type="scientific">Musa balbisiana</name>
    <name type="common">Banana</name>
    <dbReference type="NCBI Taxonomy" id="52838"/>
    <lineage>
        <taxon>Eukaryota</taxon>
        <taxon>Viridiplantae</taxon>
        <taxon>Streptophyta</taxon>
        <taxon>Embryophyta</taxon>
        <taxon>Tracheophyta</taxon>
        <taxon>Spermatophyta</taxon>
        <taxon>Magnoliopsida</taxon>
        <taxon>Liliopsida</taxon>
        <taxon>Zingiberales</taxon>
        <taxon>Musaceae</taxon>
        <taxon>Musa</taxon>
    </lineage>
</organism>
<reference evidence="1 2" key="1">
    <citation type="journal article" date="2019" name="Nat. Plants">
        <title>Genome sequencing of Musa balbisiana reveals subgenome evolution and function divergence in polyploid bananas.</title>
        <authorList>
            <person name="Yao X."/>
        </authorList>
    </citation>
    <scope>NUCLEOTIDE SEQUENCE [LARGE SCALE GENOMIC DNA]</scope>
    <source>
        <strain evidence="2">cv. DH-PKW</strain>
        <tissue evidence="1">Leaves</tissue>
    </source>
</reference>
<evidence type="ECO:0000313" key="2">
    <source>
        <dbReference type="Proteomes" id="UP000317650"/>
    </source>
</evidence>
<gene>
    <name evidence="1" type="ORF">C4D60_Mb02t16400</name>
</gene>
<sequence length="107" mass="12507">MQELKGNLDFEMLRAMRIVFKPSFNLFDAEFHVKADDEIYLRPDAATFKTTGPPVPTFELFRFMECKHFKCFRSVSKEQAKASNQLDAWSTTSRRRAKSSNLCLLNY</sequence>
<dbReference type="Proteomes" id="UP000317650">
    <property type="component" value="Chromosome 2"/>
</dbReference>
<dbReference type="EMBL" id="PYDT01000011">
    <property type="protein sequence ID" value="THU45301.1"/>
    <property type="molecule type" value="Genomic_DNA"/>
</dbReference>
<protein>
    <submittedName>
        <fullName evidence="1">Uncharacterized protein</fullName>
    </submittedName>
</protein>
<dbReference type="AlphaFoldDB" id="A0A4S8IBA8"/>
<name>A0A4S8IBA8_MUSBA</name>
<evidence type="ECO:0000313" key="1">
    <source>
        <dbReference type="EMBL" id="THU45301.1"/>
    </source>
</evidence>
<keyword evidence="2" id="KW-1185">Reference proteome</keyword>
<proteinExistence type="predicted"/>
<comment type="caution">
    <text evidence="1">The sequence shown here is derived from an EMBL/GenBank/DDBJ whole genome shotgun (WGS) entry which is preliminary data.</text>
</comment>
<accession>A0A4S8IBA8</accession>